<keyword evidence="4" id="KW-0812">Transmembrane</keyword>
<feature type="transmembrane region" description="Helical" evidence="4">
    <location>
        <begin position="117"/>
        <end position="136"/>
    </location>
</feature>
<feature type="transmembrane region" description="Helical" evidence="4">
    <location>
        <begin position="345"/>
        <end position="370"/>
    </location>
</feature>
<dbReference type="InterPro" id="IPR003594">
    <property type="entry name" value="HATPase_dom"/>
</dbReference>
<feature type="chain" id="PRO_5022984116" description="Histidine kinase/HSP90-like ATPase domain-containing protein" evidence="5">
    <location>
        <begin position="23"/>
        <end position="749"/>
    </location>
</feature>
<evidence type="ECO:0000256" key="1">
    <source>
        <dbReference type="ARBA" id="ARBA00022679"/>
    </source>
</evidence>
<dbReference type="EMBL" id="VUOB01000041">
    <property type="protein sequence ID" value="KAA2258803.1"/>
    <property type="molecule type" value="Genomic_DNA"/>
</dbReference>
<keyword evidence="1" id="KW-0808">Transferase</keyword>
<keyword evidence="5" id="KW-0732">Signal</keyword>
<dbReference type="Pfam" id="PF02518">
    <property type="entry name" value="HATPase_c"/>
    <property type="match status" value="1"/>
</dbReference>
<dbReference type="SUPFAM" id="SSF50156">
    <property type="entry name" value="PDZ domain-like"/>
    <property type="match status" value="1"/>
</dbReference>
<keyword evidence="2" id="KW-0418">Kinase</keyword>
<feature type="transmembrane region" description="Helical" evidence="4">
    <location>
        <begin position="247"/>
        <end position="268"/>
    </location>
</feature>
<reference evidence="7 8" key="2">
    <citation type="submission" date="2019-09" db="EMBL/GenBank/DDBJ databases">
        <authorList>
            <person name="Jin C."/>
        </authorList>
    </citation>
    <scope>NUCLEOTIDE SEQUENCE [LARGE SCALE GENOMIC DNA]</scope>
    <source>
        <strain evidence="7 8">AN110305</strain>
    </source>
</reference>
<dbReference type="PANTHER" id="PTHR24421">
    <property type="entry name" value="NITRATE/NITRITE SENSOR PROTEIN NARX-RELATED"/>
    <property type="match status" value="1"/>
</dbReference>
<evidence type="ECO:0000313" key="7">
    <source>
        <dbReference type="EMBL" id="KAA2258803.1"/>
    </source>
</evidence>
<evidence type="ECO:0000259" key="6">
    <source>
        <dbReference type="SMART" id="SM00387"/>
    </source>
</evidence>
<dbReference type="InterPro" id="IPR050482">
    <property type="entry name" value="Sensor_HK_TwoCompSys"/>
</dbReference>
<feature type="transmembrane region" description="Helical" evidence="4">
    <location>
        <begin position="280"/>
        <end position="300"/>
    </location>
</feature>
<dbReference type="Pfam" id="PF07730">
    <property type="entry name" value="HisKA_3"/>
    <property type="match status" value="1"/>
</dbReference>
<feature type="transmembrane region" description="Helical" evidence="4">
    <location>
        <begin position="212"/>
        <end position="235"/>
    </location>
</feature>
<proteinExistence type="predicted"/>
<dbReference type="GO" id="GO:0000155">
    <property type="term" value="F:phosphorelay sensor kinase activity"/>
    <property type="evidence" value="ECO:0007669"/>
    <property type="project" value="InterPro"/>
</dbReference>
<dbReference type="RefSeq" id="WP_149851822.1">
    <property type="nucleotide sequence ID" value="NZ_VUOB01000041.1"/>
</dbReference>
<sequence length="749" mass="81136">MSFALLACTLLALAGLCVWSRASSPSDDTVVNVGDVAVGDGRVVLQRDTTDGAMRAGDEVLAIDGRNVTDWLAHRVGGEALRDGQVLTYDLRRGDRALTVRHQLAPYPVADSLVRNWPTILVILMLLGAAVFIFAVRPRDPAARAALVASSLAALTTTAAGYFDLEAVDLVAGGQFWRWCGGQVVYAVLWGAMLHFALAFPEVTSRRRYRRWLLIGYAGPLLIYLGSSAVAWLAVQDPVRRFSVLSSPAWLTIYVYPVLILAVLVQKYRYCHNQAIRSRLRWLALSLGGATLSYLAVWVLPLAVTGRALLPIELHSLVFVPIPIAVAAAILRHRALGIEIVISRSLIYAALSAVAIAGYVLVVGLLSMAFPPLHGLWQQATAAAVVATALQPLRIRMQALINQRVFGDRDDPYRVVSALAEQLEGTRTPSTVLPAVVETVGGALRLPYVAIEIRRADHSEPAASYGTPAGDLVRLPLTYQGERVGQLVVSPRTPKEALRRKDLRALAEVARQAGAVVYAARLTGDLERSRVRLVRAREEERRRLLHDLHDGVGPTLAAIVLGLHAGVQTIERDPQSARDLLVRLQEELQQAIGEIRRVAENLRPPALDHLGLITAVRQHANTLSSRMAPTGRSAQHTDIVIDAPPRLPPLPAAVEVAAYRIICEALTNMARHADARSCAVRLWLDQDLHLEILDDGTGVSLTASGGVGLESMRGRALELGGDCVVEPVDPRGTRVTARLPLPKEGADHA</sequence>
<comment type="caution">
    <text evidence="7">The sequence shown here is derived from an EMBL/GenBank/DDBJ whole genome shotgun (WGS) entry which is preliminary data.</text>
</comment>
<dbReference type="Proteomes" id="UP000323454">
    <property type="component" value="Unassembled WGS sequence"/>
</dbReference>
<feature type="transmembrane region" description="Helical" evidence="4">
    <location>
        <begin position="312"/>
        <end position="333"/>
    </location>
</feature>
<dbReference type="CDD" id="cd16917">
    <property type="entry name" value="HATPase_UhpB-NarQ-NarX-like"/>
    <property type="match status" value="1"/>
</dbReference>
<dbReference type="SUPFAM" id="SSF55874">
    <property type="entry name" value="ATPase domain of HSP90 chaperone/DNA topoisomerase II/histidine kinase"/>
    <property type="match status" value="1"/>
</dbReference>
<reference evidence="7 8" key="1">
    <citation type="submission" date="2019-09" db="EMBL/GenBank/DDBJ databases">
        <title>Goodfellowia gen. nov., a new genus of the Pseudonocardineae related to Actinoalloteichus, containing Goodfellowia coeruleoviolacea gen. nov., comb. nov. gen. nov., comb. nov.</title>
        <authorList>
            <person name="Labeda D."/>
        </authorList>
    </citation>
    <scope>NUCLEOTIDE SEQUENCE [LARGE SCALE GENOMIC DNA]</scope>
    <source>
        <strain evidence="7 8">AN110305</strain>
    </source>
</reference>
<dbReference type="Gene3D" id="1.20.5.1930">
    <property type="match status" value="1"/>
</dbReference>
<keyword evidence="8" id="KW-1185">Reference proteome</keyword>
<accession>A0A5B2X6E4</accession>
<dbReference type="GO" id="GO:0046983">
    <property type="term" value="F:protein dimerization activity"/>
    <property type="evidence" value="ECO:0007669"/>
    <property type="project" value="InterPro"/>
</dbReference>
<dbReference type="InterPro" id="IPR011712">
    <property type="entry name" value="Sig_transdc_His_kin_sub3_dim/P"/>
</dbReference>
<evidence type="ECO:0000256" key="5">
    <source>
        <dbReference type="SAM" id="SignalP"/>
    </source>
</evidence>
<evidence type="ECO:0000256" key="4">
    <source>
        <dbReference type="SAM" id="Phobius"/>
    </source>
</evidence>
<dbReference type="GO" id="GO:0016020">
    <property type="term" value="C:membrane"/>
    <property type="evidence" value="ECO:0007669"/>
    <property type="project" value="InterPro"/>
</dbReference>
<evidence type="ECO:0000313" key="8">
    <source>
        <dbReference type="Proteomes" id="UP000323454"/>
    </source>
</evidence>
<keyword evidence="4" id="KW-1133">Transmembrane helix</keyword>
<name>A0A5B2X6E4_9PSEU</name>
<organism evidence="7 8">
    <name type="scientific">Solihabitans fulvus</name>
    <dbReference type="NCBI Taxonomy" id="1892852"/>
    <lineage>
        <taxon>Bacteria</taxon>
        <taxon>Bacillati</taxon>
        <taxon>Actinomycetota</taxon>
        <taxon>Actinomycetes</taxon>
        <taxon>Pseudonocardiales</taxon>
        <taxon>Pseudonocardiaceae</taxon>
        <taxon>Solihabitans</taxon>
    </lineage>
</organism>
<dbReference type="InterPro" id="IPR036890">
    <property type="entry name" value="HATPase_C_sf"/>
</dbReference>
<keyword evidence="4" id="KW-0472">Membrane</keyword>
<feature type="signal peptide" evidence="5">
    <location>
        <begin position="1"/>
        <end position="22"/>
    </location>
</feature>
<protein>
    <recommendedName>
        <fullName evidence="6">Histidine kinase/HSP90-like ATPase domain-containing protein</fullName>
    </recommendedName>
</protein>
<dbReference type="Gene3D" id="3.30.565.10">
    <property type="entry name" value="Histidine kinase-like ATPase, C-terminal domain"/>
    <property type="match status" value="1"/>
</dbReference>
<feature type="domain" description="Histidine kinase/HSP90-like ATPase" evidence="6">
    <location>
        <begin position="653"/>
        <end position="743"/>
    </location>
</feature>
<dbReference type="SUPFAM" id="SSF55781">
    <property type="entry name" value="GAF domain-like"/>
    <property type="match status" value="1"/>
</dbReference>
<dbReference type="OrthoDB" id="227596at2"/>
<gene>
    <name evidence="7" type="ORF">F0L68_23565</name>
</gene>
<feature type="transmembrane region" description="Helical" evidence="4">
    <location>
        <begin position="183"/>
        <end position="200"/>
    </location>
</feature>
<dbReference type="InterPro" id="IPR036034">
    <property type="entry name" value="PDZ_sf"/>
</dbReference>
<dbReference type="SMART" id="SM00387">
    <property type="entry name" value="HATPase_c"/>
    <property type="match status" value="1"/>
</dbReference>
<keyword evidence="3" id="KW-0902">Two-component regulatory system</keyword>
<evidence type="ECO:0000256" key="3">
    <source>
        <dbReference type="ARBA" id="ARBA00023012"/>
    </source>
</evidence>
<dbReference type="AlphaFoldDB" id="A0A5B2X6E4"/>
<feature type="transmembrane region" description="Helical" evidence="4">
    <location>
        <begin position="143"/>
        <end position="163"/>
    </location>
</feature>
<evidence type="ECO:0000256" key="2">
    <source>
        <dbReference type="ARBA" id="ARBA00022777"/>
    </source>
</evidence>